<dbReference type="GO" id="GO:0060090">
    <property type="term" value="F:molecular adaptor activity"/>
    <property type="evidence" value="ECO:0007669"/>
    <property type="project" value="InterPro"/>
</dbReference>
<proteinExistence type="predicted"/>
<dbReference type="GO" id="GO:0032008">
    <property type="term" value="P:positive regulation of TOR signaling"/>
    <property type="evidence" value="ECO:0007669"/>
    <property type="project" value="InterPro"/>
</dbReference>
<protein>
    <recommendedName>
        <fullName evidence="1">Roadblock/LAMTOR2 domain-containing protein</fullName>
    </recommendedName>
</protein>
<dbReference type="SUPFAM" id="SSF103196">
    <property type="entry name" value="Roadblock/LC7 domain"/>
    <property type="match status" value="1"/>
</dbReference>
<accession>A0A3B0UPP4</accession>
<dbReference type="GO" id="GO:0005085">
    <property type="term" value="F:guanyl-nucleotide exchange factor activity"/>
    <property type="evidence" value="ECO:0007669"/>
    <property type="project" value="InterPro"/>
</dbReference>
<sequence>MASFILTPKKVNAVHELIDDKLIRAGVKKVMIIDEAGNIITECGHDPAITDPTALAALTAANFGATAQIARLIGEEDFTLLFHKGENSSMYFLRLDEELIMLSIFSDEVSLGLIRCRADELLTPVKNILKGSDNGIN</sequence>
<evidence type="ECO:0000313" key="2">
    <source>
        <dbReference type="EMBL" id="VAW32828.1"/>
    </source>
</evidence>
<dbReference type="Pfam" id="PF03259">
    <property type="entry name" value="Robl_LC7"/>
    <property type="match status" value="1"/>
</dbReference>
<name>A0A3B0UPP4_9ZZZZ</name>
<dbReference type="Gene3D" id="3.30.450.30">
    <property type="entry name" value="Dynein light chain 2a, cytoplasmic"/>
    <property type="match status" value="1"/>
</dbReference>
<feature type="domain" description="Roadblock/LAMTOR2" evidence="1">
    <location>
        <begin position="15"/>
        <end position="105"/>
    </location>
</feature>
<reference evidence="2" key="1">
    <citation type="submission" date="2018-06" db="EMBL/GenBank/DDBJ databases">
        <authorList>
            <person name="Zhirakovskaya E."/>
        </authorList>
    </citation>
    <scope>NUCLEOTIDE SEQUENCE</scope>
</reference>
<dbReference type="AlphaFoldDB" id="A0A3B0UPP4"/>
<dbReference type="InterPro" id="IPR037587">
    <property type="entry name" value="LAMTOR2-like"/>
</dbReference>
<dbReference type="PANTHER" id="PTHR13323">
    <property type="entry name" value="LATE ENDOSOMAL/LYSOSOMAL MP1 INTERACTING PROTEIN"/>
    <property type="match status" value="1"/>
</dbReference>
<dbReference type="EMBL" id="UOEX01000014">
    <property type="protein sequence ID" value="VAW32828.1"/>
    <property type="molecule type" value="Genomic_DNA"/>
</dbReference>
<gene>
    <name evidence="2" type="ORF">MNBD_DELTA03-1256</name>
</gene>
<organism evidence="2">
    <name type="scientific">hydrothermal vent metagenome</name>
    <dbReference type="NCBI Taxonomy" id="652676"/>
    <lineage>
        <taxon>unclassified sequences</taxon>
        <taxon>metagenomes</taxon>
        <taxon>ecological metagenomes</taxon>
    </lineage>
</organism>
<evidence type="ECO:0000259" key="1">
    <source>
        <dbReference type="SMART" id="SM00960"/>
    </source>
</evidence>
<dbReference type="SMART" id="SM00960">
    <property type="entry name" value="Robl_LC7"/>
    <property type="match status" value="1"/>
</dbReference>
<dbReference type="InterPro" id="IPR004942">
    <property type="entry name" value="Roadblock/LAMTOR2_dom"/>
</dbReference>